<keyword evidence="1" id="KW-0547">Nucleotide-binding</keyword>
<dbReference type="PANTHER" id="PTHR43613:SF1">
    <property type="entry name" value="ABC TRANSPORTER, ATP-BINDING PROTEIN"/>
    <property type="match status" value="1"/>
</dbReference>
<dbReference type="InterPro" id="IPR027417">
    <property type="entry name" value="P-loop_NTPase"/>
</dbReference>
<evidence type="ECO:0000259" key="3">
    <source>
        <dbReference type="PROSITE" id="PS50893"/>
    </source>
</evidence>
<name>A0A089NQW0_9BACL</name>
<reference evidence="4 5" key="1">
    <citation type="submission" date="2014-08" db="EMBL/GenBank/DDBJ databases">
        <title>Comparative genomics of the Paenibacillus odorifer group.</title>
        <authorList>
            <person name="den Bakker H.C."/>
            <person name="Tsai Y.-C."/>
            <person name="Martin N."/>
            <person name="Korlach J."/>
            <person name="Wiedmann M."/>
        </authorList>
    </citation>
    <scope>NUCLEOTIDE SEQUENCE [LARGE SCALE GENOMIC DNA]</scope>
    <source>
        <strain evidence="4 5">DSM 15220</strain>
    </source>
</reference>
<dbReference type="AlphaFoldDB" id="A0A089NQW0"/>
<organism evidence="4 5">
    <name type="scientific">Paenibacillus graminis</name>
    <dbReference type="NCBI Taxonomy" id="189425"/>
    <lineage>
        <taxon>Bacteria</taxon>
        <taxon>Bacillati</taxon>
        <taxon>Bacillota</taxon>
        <taxon>Bacilli</taxon>
        <taxon>Bacillales</taxon>
        <taxon>Paenibacillaceae</taxon>
        <taxon>Paenibacillus</taxon>
    </lineage>
</organism>
<accession>A0A089NQW0</accession>
<dbReference type="InterPro" id="IPR003439">
    <property type="entry name" value="ABC_transporter-like_ATP-bd"/>
</dbReference>
<evidence type="ECO:0000256" key="1">
    <source>
        <dbReference type="ARBA" id="ARBA00022741"/>
    </source>
</evidence>
<dbReference type="KEGG" id="pgm:PGRAT_30635"/>
<dbReference type="Proteomes" id="UP000029500">
    <property type="component" value="Chromosome"/>
</dbReference>
<keyword evidence="5" id="KW-1185">Reference proteome</keyword>
<evidence type="ECO:0000256" key="2">
    <source>
        <dbReference type="ARBA" id="ARBA00022840"/>
    </source>
</evidence>
<dbReference type="PROSITE" id="PS00211">
    <property type="entry name" value="ABC_TRANSPORTER_1"/>
    <property type="match status" value="1"/>
</dbReference>
<protein>
    <submittedName>
        <fullName evidence="4">ABC transporter</fullName>
    </submittedName>
</protein>
<dbReference type="PANTHER" id="PTHR43613">
    <property type="entry name" value="ABC TRANSPORTER, ATP-BINDING PROTEIN"/>
    <property type="match status" value="1"/>
</dbReference>
<dbReference type="GO" id="GO:0016887">
    <property type="term" value="F:ATP hydrolysis activity"/>
    <property type="evidence" value="ECO:0007669"/>
    <property type="project" value="InterPro"/>
</dbReference>
<dbReference type="Gene3D" id="3.40.50.300">
    <property type="entry name" value="P-loop containing nucleotide triphosphate hydrolases"/>
    <property type="match status" value="1"/>
</dbReference>
<dbReference type="SUPFAM" id="SSF52540">
    <property type="entry name" value="P-loop containing nucleoside triphosphate hydrolases"/>
    <property type="match status" value="1"/>
</dbReference>
<gene>
    <name evidence="4" type="ORF">PGRAT_30635</name>
</gene>
<dbReference type="RefSeq" id="WP_025703808.1">
    <property type="nucleotide sequence ID" value="NZ_CP009287.1"/>
</dbReference>
<dbReference type="InterPro" id="IPR003593">
    <property type="entry name" value="AAA+_ATPase"/>
</dbReference>
<evidence type="ECO:0000313" key="4">
    <source>
        <dbReference type="EMBL" id="AIQ71459.1"/>
    </source>
</evidence>
<proteinExistence type="predicted"/>
<dbReference type="eggNOG" id="COG1131">
    <property type="taxonomic scope" value="Bacteria"/>
</dbReference>
<dbReference type="PROSITE" id="PS50893">
    <property type="entry name" value="ABC_TRANSPORTER_2"/>
    <property type="match status" value="1"/>
</dbReference>
<dbReference type="Pfam" id="PF00005">
    <property type="entry name" value="ABC_tran"/>
    <property type="match status" value="1"/>
</dbReference>
<dbReference type="SMART" id="SM00382">
    <property type="entry name" value="AAA"/>
    <property type="match status" value="1"/>
</dbReference>
<dbReference type="InterPro" id="IPR017871">
    <property type="entry name" value="ABC_transporter-like_CS"/>
</dbReference>
<dbReference type="HOGENOM" id="CLU_000604_1_2_9"/>
<dbReference type="GO" id="GO:0005524">
    <property type="term" value="F:ATP binding"/>
    <property type="evidence" value="ECO:0007669"/>
    <property type="project" value="UniProtKB-KW"/>
</dbReference>
<feature type="domain" description="ABC transporter" evidence="3">
    <location>
        <begin position="9"/>
        <end position="239"/>
    </location>
</feature>
<dbReference type="CDD" id="cd03230">
    <property type="entry name" value="ABC_DR_subfamily_A"/>
    <property type="match status" value="1"/>
</dbReference>
<sequence length="266" mass="29485">MGLTEEPVISISGLWMNYSDRMVLRGIDLEVYRGQIIGYIGPNGAGKSTTVKIMLGLVEGYTGTVRIFGRDIADGNAAYKRRIGYVPEIAELYDSLTAREYLTFIGELYGMKRTEADAKAERLMDLLNLKKAYDMRIASYSKGMKQKVLLISSMLHDPDILFLDEPLSGLDANSVMVVKEIFASLAAQGKTIFYSSHIMDVVEKISSRIILINNGDIVADGTFAQLQEQNREGSLEDIFNQLTGFDKYRDIAGEFVAVLGEGAPHE</sequence>
<dbReference type="STRING" id="189425.PGRAT_30635"/>
<dbReference type="EMBL" id="CP009287">
    <property type="protein sequence ID" value="AIQ71459.1"/>
    <property type="molecule type" value="Genomic_DNA"/>
</dbReference>
<dbReference type="OrthoDB" id="9804819at2"/>
<evidence type="ECO:0000313" key="5">
    <source>
        <dbReference type="Proteomes" id="UP000029500"/>
    </source>
</evidence>
<keyword evidence="2" id="KW-0067">ATP-binding</keyword>